<gene>
    <name evidence="1" type="ORF">NM208_g3271</name>
</gene>
<name>A0ACC1SQ81_9HYPO</name>
<evidence type="ECO:0000313" key="2">
    <source>
        <dbReference type="Proteomes" id="UP001148629"/>
    </source>
</evidence>
<sequence length="139" mass="15583">MKPYAIASLAALLFSSSSTVEATQCRLPPCGRFENNTPWAAKWGDLGLTDHRCKLWNVADPVRCKQFDLAARDSRGGYFNSPRVDVDAICYANRRYYVKWGNDESELGVGAGVWVKIRSDQTARCRERNGAPHCTINPR</sequence>
<comment type="caution">
    <text evidence="1">The sequence shown here is derived from an EMBL/GenBank/DDBJ whole genome shotgun (WGS) entry which is preliminary data.</text>
</comment>
<dbReference type="EMBL" id="JANRMS010000216">
    <property type="protein sequence ID" value="KAJ3544009.1"/>
    <property type="molecule type" value="Genomic_DNA"/>
</dbReference>
<reference evidence="1" key="1">
    <citation type="submission" date="2022-08" db="EMBL/GenBank/DDBJ databases">
        <title>Genome Sequence of Fusarium decemcellulare.</title>
        <authorList>
            <person name="Buettner E."/>
        </authorList>
    </citation>
    <scope>NUCLEOTIDE SEQUENCE</scope>
    <source>
        <strain evidence="1">Babe19</strain>
    </source>
</reference>
<organism evidence="1 2">
    <name type="scientific">Fusarium decemcellulare</name>
    <dbReference type="NCBI Taxonomy" id="57161"/>
    <lineage>
        <taxon>Eukaryota</taxon>
        <taxon>Fungi</taxon>
        <taxon>Dikarya</taxon>
        <taxon>Ascomycota</taxon>
        <taxon>Pezizomycotina</taxon>
        <taxon>Sordariomycetes</taxon>
        <taxon>Hypocreomycetidae</taxon>
        <taxon>Hypocreales</taxon>
        <taxon>Nectriaceae</taxon>
        <taxon>Fusarium</taxon>
        <taxon>Fusarium decemcellulare species complex</taxon>
    </lineage>
</organism>
<protein>
    <submittedName>
        <fullName evidence="1">Uncharacterized protein</fullName>
    </submittedName>
</protein>
<evidence type="ECO:0000313" key="1">
    <source>
        <dbReference type="EMBL" id="KAJ3544009.1"/>
    </source>
</evidence>
<dbReference type="Proteomes" id="UP001148629">
    <property type="component" value="Unassembled WGS sequence"/>
</dbReference>
<keyword evidence="2" id="KW-1185">Reference proteome</keyword>
<proteinExistence type="predicted"/>
<accession>A0ACC1SQ81</accession>